<dbReference type="Proteomes" id="UP000199073">
    <property type="component" value="Unassembled WGS sequence"/>
</dbReference>
<evidence type="ECO:0008006" key="4">
    <source>
        <dbReference type="Google" id="ProtNLM"/>
    </source>
</evidence>
<dbReference type="STRING" id="91360.SAMN05660330_03920"/>
<evidence type="ECO:0000313" key="3">
    <source>
        <dbReference type="Proteomes" id="UP000199073"/>
    </source>
</evidence>
<reference evidence="2 3" key="1">
    <citation type="submission" date="2016-10" db="EMBL/GenBank/DDBJ databases">
        <authorList>
            <person name="de Groot N.N."/>
        </authorList>
    </citation>
    <scope>NUCLEOTIDE SEQUENCE [LARGE SCALE GENOMIC DNA]</scope>
    <source>
        <strain evidence="2 3">DSM 12130</strain>
    </source>
</reference>
<dbReference type="PROSITE" id="PS51257">
    <property type="entry name" value="PROKAR_LIPOPROTEIN"/>
    <property type="match status" value="1"/>
</dbReference>
<gene>
    <name evidence="2" type="ORF">SAMN05660330_03920</name>
</gene>
<dbReference type="EMBL" id="FNJI01000043">
    <property type="protein sequence ID" value="SDP74621.1"/>
    <property type="molecule type" value="Genomic_DNA"/>
</dbReference>
<evidence type="ECO:0000256" key="1">
    <source>
        <dbReference type="SAM" id="SignalP"/>
    </source>
</evidence>
<feature type="signal peptide" evidence="1">
    <location>
        <begin position="1"/>
        <end position="24"/>
    </location>
</feature>
<dbReference type="Pfam" id="PF09694">
    <property type="entry name" value="Gcw_chp"/>
    <property type="match status" value="1"/>
</dbReference>
<dbReference type="OrthoDB" id="9793561at2"/>
<keyword evidence="3" id="KW-1185">Reference proteome</keyword>
<proteinExistence type="predicted"/>
<organism evidence="2 3">
    <name type="scientific">Desulforhopalus singaporensis</name>
    <dbReference type="NCBI Taxonomy" id="91360"/>
    <lineage>
        <taxon>Bacteria</taxon>
        <taxon>Pseudomonadati</taxon>
        <taxon>Thermodesulfobacteriota</taxon>
        <taxon>Desulfobulbia</taxon>
        <taxon>Desulfobulbales</taxon>
        <taxon>Desulfocapsaceae</taxon>
        <taxon>Desulforhopalus</taxon>
    </lineage>
</organism>
<accession>A0A1H0V8A1</accession>
<dbReference type="RefSeq" id="WP_092225829.1">
    <property type="nucleotide sequence ID" value="NZ_FNJI01000043.1"/>
</dbReference>
<feature type="chain" id="PRO_5011444543" description="Outer membrane protein beta-barrel domain-containing protein" evidence="1">
    <location>
        <begin position="25"/>
        <end position="264"/>
    </location>
</feature>
<sequence>MRRDLFAFLLAVTIVVSCSSTSLASEEASIFAAENFSSTLILTSDYVCEGVSYSDQDPAIQGTIDYYHPGTGIFVGLWGSSWDDGGVSNDIELGGWVGQAGALGPITYDVAAYYWIYPGAEDEGFEYDYFQAGINLSHTFEEAFLSPSLKVGYLWSPEYSGEEGTSHKFMSQLGLSLMYGFRMELEAGHYDIEGGNITGNGGGLDGGDGYDWEYYRVGLSRDLIAGFNVDLSYHINSEDEFFKEYYGGKDIADNRLVFTLSRTF</sequence>
<dbReference type="AlphaFoldDB" id="A0A1H0V8A1"/>
<dbReference type="NCBIfam" id="TIGR02001">
    <property type="entry name" value="gcw_chp"/>
    <property type="match status" value="1"/>
</dbReference>
<evidence type="ECO:0000313" key="2">
    <source>
        <dbReference type="EMBL" id="SDP74621.1"/>
    </source>
</evidence>
<name>A0A1H0V8A1_9BACT</name>
<dbReference type="InterPro" id="IPR010239">
    <property type="entry name" value="CHP02001"/>
</dbReference>
<protein>
    <recommendedName>
        <fullName evidence="4">Outer membrane protein beta-barrel domain-containing protein</fullName>
    </recommendedName>
</protein>
<keyword evidence="1" id="KW-0732">Signal</keyword>